<comment type="subcellular location">
    <subcellularLocation>
        <location evidence="7">Cell membrane</location>
        <topology evidence="7">Single-pass membrane protein</topology>
    </subcellularLocation>
</comment>
<dbReference type="NCBIfam" id="TIGR00247">
    <property type="entry name" value="endolytic transglycosylase MltG"/>
    <property type="match status" value="1"/>
</dbReference>
<protein>
    <recommendedName>
        <fullName evidence="7">Endolytic murein transglycosylase</fullName>
        <ecNumber evidence="7">4.2.2.29</ecNumber>
    </recommendedName>
    <alternativeName>
        <fullName evidence="7">Peptidoglycan lytic transglycosylase</fullName>
    </alternativeName>
    <alternativeName>
        <fullName evidence="7">Peptidoglycan polymerization terminase</fullName>
    </alternativeName>
</protein>
<evidence type="ECO:0000313" key="10">
    <source>
        <dbReference type="Proteomes" id="UP001596298"/>
    </source>
</evidence>
<keyword evidence="1 7" id="KW-1003">Cell membrane</keyword>
<evidence type="ECO:0000256" key="6">
    <source>
        <dbReference type="ARBA" id="ARBA00023316"/>
    </source>
</evidence>
<organism evidence="9 10">
    <name type="scientific">Flexivirga alba</name>
    <dbReference type="NCBI Taxonomy" id="702742"/>
    <lineage>
        <taxon>Bacteria</taxon>
        <taxon>Bacillati</taxon>
        <taxon>Actinomycetota</taxon>
        <taxon>Actinomycetes</taxon>
        <taxon>Micrococcales</taxon>
        <taxon>Dermacoccaceae</taxon>
        <taxon>Flexivirga</taxon>
    </lineage>
</organism>
<dbReference type="Proteomes" id="UP001596298">
    <property type="component" value="Unassembled WGS sequence"/>
</dbReference>
<evidence type="ECO:0000256" key="8">
    <source>
        <dbReference type="SAM" id="MobiDB-lite"/>
    </source>
</evidence>
<evidence type="ECO:0000256" key="5">
    <source>
        <dbReference type="ARBA" id="ARBA00023239"/>
    </source>
</evidence>
<proteinExistence type="inferred from homology"/>
<dbReference type="EMBL" id="JBHSWH010000001">
    <property type="protein sequence ID" value="MFC6707369.1"/>
    <property type="molecule type" value="Genomic_DNA"/>
</dbReference>
<feature type="transmembrane region" description="Helical" evidence="7">
    <location>
        <begin position="98"/>
        <end position="116"/>
    </location>
</feature>
<dbReference type="HAMAP" id="MF_02065">
    <property type="entry name" value="MltG"/>
    <property type="match status" value="1"/>
</dbReference>
<evidence type="ECO:0000256" key="7">
    <source>
        <dbReference type="HAMAP-Rule" id="MF_02065"/>
    </source>
</evidence>
<comment type="function">
    <text evidence="7">Functions as a peptidoglycan terminase that cleaves nascent peptidoglycan strands endolytically to terminate their elongation.</text>
</comment>
<evidence type="ECO:0000256" key="1">
    <source>
        <dbReference type="ARBA" id="ARBA00022475"/>
    </source>
</evidence>
<keyword evidence="5 7" id="KW-0456">Lyase</keyword>
<accession>A0ABW2AL61</accession>
<dbReference type="Pfam" id="PF02618">
    <property type="entry name" value="YceG"/>
    <property type="match status" value="1"/>
</dbReference>
<dbReference type="EC" id="4.2.2.29" evidence="7"/>
<dbReference type="RefSeq" id="WP_382404039.1">
    <property type="nucleotide sequence ID" value="NZ_JBHSWH010000001.1"/>
</dbReference>
<evidence type="ECO:0000256" key="3">
    <source>
        <dbReference type="ARBA" id="ARBA00022989"/>
    </source>
</evidence>
<comment type="caution">
    <text evidence="9">The sequence shown here is derived from an EMBL/GenBank/DDBJ whole genome shotgun (WGS) entry which is preliminary data.</text>
</comment>
<keyword evidence="2 7" id="KW-0812">Transmembrane</keyword>
<evidence type="ECO:0000313" key="9">
    <source>
        <dbReference type="EMBL" id="MFC6707369.1"/>
    </source>
</evidence>
<keyword evidence="10" id="KW-1185">Reference proteome</keyword>
<comment type="similarity">
    <text evidence="7">Belongs to the transglycosylase MltG family.</text>
</comment>
<keyword evidence="4 7" id="KW-0472">Membrane</keyword>
<gene>
    <name evidence="7 9" type="primary">mltG</name>
    <name evidence="9" type="ORF">ACFQDH_19470</name>
</gene>
<feature type="site" description="Important for catalytic activity" evidence="7">
    <location>
        <position position="314"/>
    </location>
</feature>
<dbReference type="Gene3D" id="3.30.1490.480">
    <property type="entry name" value="Endolytic murein transglycosylase"/>
    <property type="match status" value="1"/>
</dbReference>
<feature type="compositionally biased region" description="Basic and acidic residues" evidence="8">
    <location>
        <begin position="8"/>
        <end position="26"/>
    </location>
</feature>
<reference evidence="10" key="1">
    <citation type="journal article" date="2019" name="Int. J. Syst. Evol. Microbiol.">
        <title>The Global Catalogue of Microorganisms (GCM) 10K type strain sequencing project: providing services to taxonomists for standard genome sequencing and annotation.</title>
        <authorList>
            <consortium name="The Broad Institute Genomics Platform"/>
            <consortium name="The Broad Institute Genome Sequencing Center for Infectious Disease"/>
            <person name="Wu L."/>
            <person name="Ma J."/>
        </authorList>
    </citation>
    <scope>NUCLEOTIDE SEQUENCE [LARGE SCALE GENOMIC DNA]</scope>
    <source>
        <strain evidence="10">CCUG 58127</strain>
    </source>
</reference>
<dbReference type="CDD" id="cd08010">
    <property type="entry name" value="MltG_like"/>
    <property type="match status" value="1"/>
</dbReference>
<evidence type="ECO:0000256" key="4">
    <source>
        <dbReference type="ARBA" id="ARBA00023136"/>
    </source>
</evidence>
<dbReference type="InterPro" id="IPR003770">
    <property type="entry name" value="MLTG-like"/>
</dbReference>
<sequence length="439" mass="47080">MARPANTARERRAAPAKPRPDLTHEDETTEFVAASAHPSFGAPEKYLPEPSGGETSSGDGEWTGFHDWASEDDHEQHGSHTSYEEIQRHRRRRAGRSCLLLVLVMLLVVGGAGYAVSRVGRISLPGMSQSSPDYAGNGTGSVTIVVKEGDSGTSIAQTLLKAGVVKSTGAFVTAAGASHDFGSIQPGSYKLRQKMSAQSALALMLDPKSFSSTGTTIPEGLWASQIFALLSKATGVPLADYQKVTAASIGLPSAADGHLEGYLFPSTYNFGKGTTAQQQLRTMATEWRKKVAPLQIPDSQLHQVMVEASLVEAESRLAEDGPKVARVIVNRVAQGMPLQLDSTIHYAEKQRGTITTTDQQRAKKGPYNSYLNTGLPPTPINNPGLAAIKAALHPASGGWLYFVTVDPETGKTLFADTYPEQQKNEQVFHAWCQNHPGKC</sequence>
<dbReference type="PANTHER" id="PTHR30518:SF2">
    <property type="entry name" value="ENDOLYTIC MUREIN TRANSGLYCOSYLASE"/>
    <property type="match status" value="1"/>
</dbReference>
<feature type="region of interest" description="Disordered" evidence="8">
    <location>
        <begin position="1"/>
        <end position="86"/>
    </location>
</feature>
<dbReference type="PANTHER" id="PTHR30518">
    <property type="entry name" value="ENDOLYTIC MUREIN TRANSGLYCOSYLASE"/>
    <property type="match status" value="1"/>
</dbReference>
<keyword evidence="3 7" id="KW-1133">Transmembrane helix</keyword>
<name>A0ABW2AL61_9MICO</name>
<feature type="compositionally biased region" description="Basic and acidic residues" evidence="8">
    <location>
        <begin position="68"/>
        <end position="86"/>
    </location>
</feature>
<evidence type="ECO:0000256" key="2">
    <source>
        <dbReference type="ARBA" id="ARBA00022692"/>
    </source>
</evidence>
<keyword evidence="6 7" id="KW-0961">Cell wall biogenesis/degradation</keyword>
<comment type="catalytic activity">
    <reaction evidence="7">
        <text>a peptidoglycan chain = a peptidoglycan chain with N-acetyl-1,6-anhydromuramyl-[peptide] at the reducing end + a peptidoglycan chain with N-acetylglucosamine at the non-reducing end.</text>
        <dbReference type="EC" id="4.2.2.29"/>
    </reaction>
</comment>